<sequence>MSTTAVVIGAARGIGQAIGEDLAQAFPTDRLVLADIDLDAVERVADSLRARGVDAVARHVDIADEKSVSNLVAATSEASRVAIAAGVFDSAPTLQVDVADFERIIRINTIGCFDVARHYAGRMAERGTGSIVAVASIAARMPRMRQAGYAASKAALRQALRVLAMEVAADGVRVNTVSPGPTDTEMMRQLASDHATVDDLADGSLLAFRPRIPAGRVARGSDIAAAVRFLLSPDSSHILLGDIVVDGGELLGM</sequence>
<dbReference type="Pfam" id="PF13561">
    <property type="entry name" value="adh_short_C2"/>
    <property type="match status" value="1"/>
</dbReference>
<evidence type="ECO:0000313" key="3">
    <source>
        <dbReference type="EMBL" id="GGM53359.1"/>
    </source>
</evidence>
<dbReference type="Gene3D" id="3.40.50.720">
    <property type="entry name" value="NAD(P)-binding Rossmann-like Domain"/>
    <property type="match status" value="1"/>
</dbReference>
<proteinExistence type="inferred from homology"/>
<dbReference type="PANTHER" id="PTHR42760:SF115">
    <property type="entry name" value="3-OXOACYL-[ACYL-CARRIER-PROTEIN] REDUCTASE FABG"/>
    <property type="match status" value="1"/>
</dbReference>
<dbReference type="EMBL" id="BMNB01000022">
    <property type="protein sequence ID" value="GGM53359.1"/>
    <property type="molecule type" value="Genomic_DNA"/>
</dbReference>
<dbReference type="SUPFAM" id="SSF51735">
    <property type="entry name" value="NAD(P)-binding Rossmann-fold domains"/>
    <property type="match status" value="1"/>
</dbReference>
<organism evidence="3 4">
    <name type="scientific">Micromonospora sonchi</name>
    <dbReference type="NCBI Taxonomy" id="1763543"/>
    <lineage>
        <taxon>Bacteria</taxon>
        <taxon>Bacillati</taxon>
        <taxon>Actinomycetota</taxon>
        <taxon>Actinomycetes</taxon>
        <taxon>Micromonosporales</taxon>
        <taxon>Micromonosporaceae</taxon>
        <taxon>Micromonospora</taxon>
    </lineage>
</organism>
<comment type="caution">
    <text evidence="3">The sequence shown here is derived from an EMBL/GenBank/DDBJ whole genome shotgun (WGS) entry which is preliminary data.</text>
</comment>
<name>A0A917X1S3_9ACTN</name>
<dbReference type="InterPro" id="IPR002347">
    <property type="entry name" value="SDR_fam"/>
</dbReference>
<keyword evidence="4" id="KW-1185">Reference proteome</keyword>
<keyword evidence="2" id="KW-0560">Oxidoreductase</keyword>
<reference evidence="3" key="1">
    <citation type="journal article" date="2014" name="Int. J. Syst. Evol. Microbiol.">
        <title>Complete genome sequence of Corynebacterium casei LMG S-19264T (=DSM 44701T), isolated from a smear-ripened cheese.</title>
        <authorList>
            <consortium name="US DOE Joint Genome Institute (JGI-PGF)"/>
            <person name="Walter F."/>
            <person name="Albersmeier A."/>
            <person name="Kalinowski J."/>
            <person name="Ruckert C."/>
        </authorList>
    </citation>
    <scope>NUCLEOTIDE SEQUENCE</scope>
    <source>
        <strain evidence="3">CGMCC 4.7312</strain>
    </source>
</reference>
<comment type="similarity">
    <text evidence="1">Belongs to the short-chain dehydrogenases/reductases (SDR) family.</text>
</comment>
<dbReference type="RefSeq" id="WP_189047109.1">
    <property type="nucleotide sequence ID" value="NZ_BMNB01000022.1"/>
</dbReference>
<evidence type="ECO:0000256" key="1">
    <source>
        <dbReference type="ARBA" id="ARBA00006484"/>
    </source>
</evidence>
<protein>
    <submittedName>
        <fullName evidence="3">2,3-dihydro-2,3-dihydroxybenzoate dehydrogenase</fullName>
    </submittedName>
</protein>
<accession>A0A917X1S3</accession>
<dbReference type="InterPro" id="IPR036291">
    <property type="entry name" value="NAD(P)-bd_dom_sf"/>
</dbReference>
<reference evidence="3" key="2">
    <citation type="submission" date="2020-09" db="EMBL/GenBank/DDBJ databases">
        <authorList>
            <person name="Sun Q."/>
            <person name="Zhou Y."/>
        </authorList>
    </citation>
    <scope>NUCLEOTIDE SEQUENCE</scope>
    <source>
        <strain evidence="3">CGMCC 4.7312</strain>
    </source>
</reference>
<evidence type="ECO:0000256" key="2">
    <source>
        <dbReference type="ARBA" id="ARBA00023002"/>
    </source>
</evidence>
<dbReference type="AlphaFoldDB" id="A0A917X1S3"/>
<gene>
    <name evidence="3" type="ORF">GCM10011608_42800</name>
</gene>
<dbReference type="PRINTS" id="PR00081">
    <property type="entry name" value="GDHRDH"/>
</dbReference>
<dbReference type="PANTHER" id="PTHR42760">
    <property type="entry name" value="SHORT-CHAIN DEHYDROGENASES/REDUCTASES FAMILY MEMBER"/>
    <property type="match status" value="1"/>
</dbReference>
<evidence type="ECO:0000313" key="4">
    <source>
        <dbReference type="Proteomes" id="UP000608890"/>
    </source>
</evidence>
<dbReference type="GO" id="GO:0016616">
    <property type="term" value="F:oxidoreductase activity, acting on the CH-OH group of donors, NAD or NADP as acceptor"/>
    <property type="evidence" value="ECO:0007669"/>
    <property type="project" value="TreeGrafter"/>
</dbReference>
<dbReference type="CDD" id="cd05233">
    <property type="entry name" value="SDR_c"/>
    <property type="match status" value="1"/>
</dbReference>
<dbReference type="Proteomes" id="UP000608890">
    <property type="component" value="Unassembled WGS sequence"/>
</dbReference>